<protein>
    <submittedName>
        <fullName evidence="3">Porin</fullName>
    </submittedName>
</protein>
<dbReference type="AlphaFoldDB" id="A0A1E5DZE8"/>
<sequence length="239" mass="27947">MFKLNKITLAATTLLLATSAVSVNAASLDYRHEYKHDTESNGDRIKIGGSTKVELGTHYYSVEMKFNGKDGSYGYQDLERGDSEFEYSFKYFVNDNFYLQPGMPITMGDQRVTYKPQLRVGYEFDSGITAKLRYRHEFRDFTDEKENGETWQKSKVTANLTYTWNSTVQFDFETNYEKAREGDNWLLYDGKDWNYDYNLKVGYKNDSNWRPYFELGNVSVSSKSDERQLRSRVGLTYSF</sequence>
<dbReference type="Gene3D" id="2.40.160.40">
    <property type="entry name" value="monomeric porin ompg"/>
    <property type="match status" value="1"/>
</dbReference>
<dbReference type="Proteomes" id="UP000094070">
    <property type="component" value="Unassembled WGS sequence"/>
</dbReference>
<dbReference type="InterPro" id="IPR053713">
    <property type="entry name" value="Bact_OM_Channel_sf"/>
</dbReference>
<feature type="chain" id="PRO_5009174509" evidence="2">
    <location>
        <begin position="26"/>
        <end position="239"/>
    </location>
</feature>
<dbReference type="Pfam" id="PF06178">
    <property type="entry name" value="KdgM"/>
    <property type="match status" value="1"/>
</dbReference>
<evidence type="ECO:0000313" key="4">
    <source>
        <dbReference type="Proteomes" id="UP000094070"/>
    </source>
</evidence>
<reference evidence="3 4" key="1">
    <citation type="journal article" date="2012" name="Science">
        <title>Ecological populations of bacteria act as socially cohesive units of antibiotic production and resistance.</title>
        <authorList>
            <person name="Cordero O.X."/>
            <person name="Wildschutte H."/>
            <person name="Kirkup B."/>
            <person name="Proehl S."/>
            <person name="Ngo L."/>
            <person name="Hussain F."/>
            <person name="Le Roux F."/>
            <person name="Mincer T."/>
            <person name="Polz M.F."/>
        </authorList>
    </citation>
    <scope>NUCLEOTIDE SEQUENCE [LARGE SCALE GENOMIC DNA]</scope>
    <source>
        <strain evidence="3 4">1S-45</strain>
    </source>
</reference>
<dbReference type="OrthoDB" id="5817226at2"/>
<dbReference type="SUPFAM" id="SSF56935">
    <property type="entry name" value="Porins"/>
    <property type="match status" value="1"/>
</dbReference>
<dbReference type="PANTHER" id="PTHR38105">
    <property type="entry name" value="OUTER MEMBRANE PROTEIN-RELATED-RELATED"/>
    <property type="match status" value="1"/>
</dbReference>
<dbReference type="eggNOG" id="COG1452">
    <property type="taxonomic scope" value="Bacteria"/>
</dbReference>
<organism evidence="3 4">
    <name type="scientific">Vibrio rumoiensis 1S-45</name>
    <dbReference type="NCBI Taxonomy" id="1188252"/>
    <lineage>
        <taxon>Bacteria</taxon>
        <taxon>Pseudomonadati</taxon>
        <taxon>Pseudomonadota</taxon>
        <taxon>Gammaproteobacteria</taxon>
        <taxon>Vibrionales</taxon>
        <taxon>Vibrionaceae</taxon>
        <taxon>Vibrio</taxon>
    </lineage>
</organism>
<keyword evidence="1 2" id="KW-0732">Signal</keyword>
<dbReference type="GO" id="GO:0009279">
    <property type="term" value="C:cell outer membrane"/>
    <property type="evidence" value="ECO:0007669"/>
    <property type="project" value="TreeGrafter"/>
</dbReference>
<evidence type="ECO:0000313" key="3">
    <source>
        <dbReference type="EMBL" id="OEF23308.1"/>
    </source>
</evidence>
<gene>
    <name evidence="3" type="ORF">A1QC_12480</name>
</gene>
<dbReference type="RefSeq" id="WP_017026279.1">
    <property type="nucleotide sequence ID" value="NZ_AJYK02000095.1"/>
</dbReference>
<proteinExistence type="predicted"/>
<dbReference type="PANTHER" id="PTHR38105:SF5">
    <property type="entry name" value="OUTER MEMBRANE PROTEIN"/>
    <property type="match status" value="1"/>
</dbReference>
<dbReference type="GO" id="GO:0015772">
    <property type="term" value="P:oligosaccharide transport"/>
    <property type="evidence" value="ECO:0007669"/>
    <property type="project" value="TreeGrafter"/>
</dbReference>
<keyword evidence="4" id="KW-1185">Reference proteome</keyword>
<dbReference type="EMBL" id="AJYK02000095">
    <property type="protein sequence ID" value="OEF23308.1"/>
    <property type="molecule type" value="Genomic_DNA"/>
</dbReference>
<dbReference type="InterPro" id="IPR009331">
    <property type="entry name" value="Oligogalacturonate-sp_porin"/>
</dbReference>
<evidence type="ECO:0000256" key="1">
    <source>
        <dbReference type="ARBA" id="ARBA00022729"/>
    </source>
</evidence>
<dbReference type="STRING" id="1188252.A1QC_12480"/>
<name>A0A1E5DZE8_9VIBR</name>
<feature type="signal peptide" evidence="2">
    <location>
        <begin position="1"/>
        <end position="25"/>
    </location>
</feature>
<dbReference type="GO" id="GO:0015288">
    <property type="term" value="F:porin activity"/>
    <property type="evidence" value="ECO:0007669"/>
    <property type="project" value="TreeGrafter"/>
</dbReference>
<accession>A0A1E5DZE8</accession>
<evidence type="ECO:0000256" key="2">
    <source>
        <dbReference type="SAM" id="SignalP"/>
    </source>
</evidence>
<comment type="caution">
    <text evidence="3">The sequence shown here is derived from an EMBL/GenBank/DDBJ whole genome shotgun (WGS) entry which is preliminary data.</text>
</comment>